<dbReference type="OrthoDB" id="15189at2759"/>
<keyword evidence="4" id="KW-0378">Hydrolase</keyword>
<dbReference type="InterPro" id="IPR033121">
    <property type="entry name" value="PEPTIDASE_A1"/>
</dbReference>
<proteinExistence type="inferred from homology"/>
<dbReference type="Proteomes" id="UP000570595">
    <property type="component" value="Unassembled WGS sequence"/>
</dbReference>
<evidence type="ECO:0000313" key="7">
    <source>
        <dbReference type="Proteomes" id="UP000570595"/>
    </source>
</evidence>
<evidence type="ECO:0000256" key="4">
    <source>
        <dbReference type="ARBA" id="ARBA00022801"/>
    </source>
</evidence>
<keyword evidence="2" id="KW-0645">Protease</keyword>
<reference evidence="6 7" key="1">
    <citation type="submission" date="2020-04" db="EMBL/GenBank/DDBJ databases">
        <title>Perkinsus olseni comparative genomics.</title>
        <authorList>
            <person name="Bogema D.R."/>
        </authorList>
    </citation>
    <scope>NUCLEOTIDE SEQUENCE [LARGE SCALE GENOMIC DNA]</scope>
    <source>
        <strain evidence="6">ATCC PRA-179</strain>
    </source>
</reference>
<dbReference type="PANTHER" id="PTHR47966">
    <property type="entry name" value="BETA-SITE APP-CLEAVING ENZYME, ISOFORM A-RELATED"/>
    <property type="match status" value="1"/>
</dbReference>
<protein>
    <recommendedName>
        <fullName evidence="5">Peptidase A1 domain-containing protein</fullName>
    </recommendedName>
</protein>
<keyword evidence="3" id="KW-0064">Aspartyl protease</keyword>
<dbReference type="AlphaFoldDB" id="A0A7J6LTT4"/>
<evidence type="ECO:0000256" key="3">
    <source>
        <dbReference type="ARBA" id="ARBA00022750"/>
    </source>
</evidence>
<evidence type="ECO:0000259" key="5">
    <source>
        <dbReference type="PROSITE" id="PS51767"/>
    </source>
</evidence>
<evidence type="ECO:0000256" key="1">
    <source>
        <dbReference type="ARBA" id="ARBA00007447"/>
    </source>
</evidence>
<dbReference type="SUPFAM" id="SSF50630">
    <property type="entry name" value="Acid proteases"/>
    <property type="match status" value="1"/>
</dbReference>
<dbReference type="GO" id="GO:0004190">
    <property type="term" value="F:aspartic-type endopeptidase activity"/>
    <property type="evidence" value="ECO:0007669"/>
    <property type="project" value="UniProtKB-KW"/>
</dbReference>
<dbReference type="EMBL" id="JABAHT010000165">
    <property type="protein sequence ID" value="KAF4662566.1"/>
    <property type="molecule type" value="Genomic_DNA"/>
</dbReference>
<dbReference type="Pfam" id="PF00026">
    <property type="entry name" value="Asp"/>
    <property type="match status" value="1"/>
</dbReference>
<sequence>MAMNIPAIFGFIGLLVGCRADKLVRLAISQDRALPGLLTSERLFARLNVDNEDVKAAENPTGELILGGEDKSKYKGSLKFVKVVHKEDQSIMISGYYVGDISHDPITLSVTSHFNTVDSFLQLPIDHKKEIIRLLTTQGTKPLAIAEQYGFLRISCDDSKYLPSLTFLLKGSELETVPLKIQPASYTIRLSTKMCILRMEFRDNGTWSLGLPALIGFYHLYDWDRSRIGIAEVK</sequence>
<evidence type="ECO:0000256" key="2">
    <source>
        <dbReference type="ARBA" id="ARBA00022670"/>
    </source>
</evidence>
<dbReference type="PANTHER" id="PTHR47966:SF51">
    <property type="entry name" value="BETA-SITE APP-CLEAVING ENZYME, ISOFORM A-RELATED"/>
    <property type="match status" value="1"/>
</dbReference>
<organism evidence="6 7">
    <name type="scientific">Perkinsus olseni</name>
    <name type="common">Perkinsus atlanticus</name>
    <dbReference type="NCBI Taxonomy" id="32597"/>
    <lineage>
        <taxon>Eukaryota</taxon>
        <taxon>Sar</taxon>
        <taxon>Alveolata</taxon>
        <taxon>Perkinsozoa</taxon>
        <taxon>Perkinsea</taxon>
        <taxon>Perkinsida</taxon>
        <taxon>Perkinsidae</taxon>
        <taxon>Perkinsus</taxon>
    </lineage>
</organism>
<name>A0A7J6LTT4_PEROL</name>
<dbReference type="InterPro" id="IPR001461">
    <property type="entry name" value="Aspartic_peptidase_A1"/>
</dbReference>
<dbReference type="Gene3D" id="2.40.70.10">
    <property type="entry name" value="Acid Proteases"/>
    <property type="match status" value="1"/>
</dbReference>
<dbReference type="InterPro" id="IPR021109">
    <property type="entry name" value="Peptidase_aspartic_dom_sf"/>
</dbReference>
<dbReference type="GO" id="GO:0006508">
    <property type="term" value="P:proteolysis"/>
    <property type="evidence" value="ECO:0007669"/>
    <property type="project" value="UniProtKB-KW"/>
</dbReference>
<comment type="caution">
    <text evidence="6">The sequence shown here is derived from an EMBL/GenBank/DDBJ whole genome shotgun (WGS) entry which is preliminary data.</text>
</comment>
<accession>A0A7J6LTT4</accession>
<dbReference type="PROSITE" id="PS51767">
    <property type="entry name" value="PEPTIDASE_A1"/>
    <property type="match status" value="1"/>
</dbReference>
<evidence type="ECO:0000313" key="6">
    <source>
        <dbReference type="EMBL" id="KAF4662566.1"/>
    </source>
</evidence>
<feature type="domain" description="Peptidase A1" evidence="5">
    <location>
        <begin position="1"/>
        <end position="231"/>
    </location>
</feature>
<comment type="similarity">
    <text evidence="1">Belongs to the peptidase A1 family.</text>
</comment>
<gene>
    <name evidence="6" type="ORF">FOZ61_002353</name>
</gene>